<feature type="domain" description="Glycosyltransferase subfamily 4-like N-terminal" evidence="3">
    <location>
        <begin position="24"/>
        <end position="163"/>
    </location>
</feature>
<keyword evidence="1" id="KW-0472">Membrane</keyword>
<dbReference type="InterPro" id="IPR028098">
    <property type="entry name" value="Glyco_trans_4-like_N"/>
</dbReference>
<dbReference type="CDD" id="cd03801">
    <property type="entry name" value="GT4_PimA-like"/>
    <property type="match status" value="1"/>
</dbReference>
<name>A0A1F7VAZ7_9BACT</name>
<feature type="transmembrane region" description="Helical" evidence="1">
    <location>
        <begin position="60"/>
        <end position="80"/>
    </location>
</feature>
<dbReference type="SUPFAM" id="SSF53756">
    <property type="entry name" value="UDP-Glycosyltransferase/glycogen phosphorylase"/>
    <property type="match status" value="1"/>
</dbReference>
<evidence type="ECO:0000313" key="5">
    <source>
        <dbReference type="Proteomes" id="UP000178264"/>
    </source>
</evidence>
<keyword evidence="1" id="KW-1133">Transmembrane helix</keyword>
<dbReference type="InterPro" id="IPR001296">
    <property type="entry name" value="Glyco_trans_1"/>
</dbReference>
<comment type="caution">
    <text evidence="4">The sequence shown here is derived from an EMBL/GenBank/DDBJ whole genome shotgun (WGS) entry which is preliminary data.</text>
</comment>
<evidence type="ECO:0000313" key="4">
    <source>
        <dbReference type="EMBL" id="OGL87593.1"/>
    </source>
</evidence>
<evidence type="ECO:0000259" key="2">
    <source>
        <dbReference type="Pfam" id="PF00534"/>
    </source>
</evidence>
<feature type="transmembrane region" description="Helical" evidence="1">
    <location>
        <begin position="92"/>
        <end position="112"/>
    </location>
</feature>
<dbReference type="Gene3D" id="3.40.50.2000">
    <property type="entry name" value="Glycogen Phosphorylase B"/>
    <property type="match status" value="2"/>
</dbReference>
<dbReference type="PANTHER" id="PTHR45947:SF3">
    <property type="entry name" value="SULFOQUINOVOSYL TRANSFERASE SQD2"/>
    <property type="match status" value="1"/>
</dbReference>
<evidence type="ECO:0000259" key="3">
    <source>
        <dbReference type="Pfam" id="PF13439"/>
    </source>
</evidence>
<dbReference type="AlphaFoldDB" id="A0A1F7VAZ7"/>
<proteinExistence type="predicted"/>
<organism evidence="4 5">
    <name type="scientific">Candidatus Uhrbacteria bacterium RIFCSPLOWO2_02_FULL_49_11</name>
    <dbReference type="NCBI Taxonomy" id="1802409"/>
    <lineage>
        <taxon>Bacteria</taxon>
        <taxon>Candidatus Uhriibacteriota</taxon>
    </lineage>
</organism>
<dbReference type="Pfam" id="PF13439">
    <property type="entry name" value="Glyco_transf_4"/>
    <property type="match status" value="1"/>
</dbReference>
<feature type="domain" description="Glycosyl transferase family 1" evidence="2">
    <location>
        <begin position="197"/>
        <end position="357"/>
    </location>
</feature>
<dbReference type="GO" id="GO:0016758">
    <property type="term" value="F:hexosyltransferase activity"/>
    <property type="evidence" value="ECO:0007669"/>
    <property type="project" value="TreeGrafter"/>
</dbReference>
<evidence type="ECO:0000256" key="1">
    <source>
        <dbReference type="SAM" id="Phobius"/>
    </source>
</evidence>
<dbReference type="Pfam" id="PF00534">
    <property type="entry name" value="Glycos_transf_1"/>
    <property type="match status" value="1"/>
</dbReference>
<dbReference type="Proteomes" id="UP000178264">
    <property type="component" value="Unassembled WGS sequence"/>
</dbReference>
<protein>
    <recommendedName>
        <fullName evidence="6">Glycosyl transferase family 1 domain-containing protein</fullName>
    </recommendedName>
</protein>
<dbReference type="PANTHER" id="PTHR45947">
    <property type="entry name" value="SULFOQUINOVOSYL TRANSFERASE SQD2"/>
    <property type="match status" value="1"/>
</dbReference>
<dbReference type="InterPro" id="IPR050194">
    <property type="entry name" value="Glycosyltransferase_grp1"/>
</dbReference>
<accession>A0A1F7VAZ7</accession>
<gene>
    <name evidence="4" type="ORF">A3I42_01875</name>
</gene>
<keyword evidence="1" id="KW-0812">Transmembrane</keyword>
<dbReference type="EMBL" id="MGER01000071">
    <property type="protein sequence ID" value="OGL87593.1"/>
    <property type="molecule type" value="Genomic_DNA"/>
</dbReference>
<sequence length="364" mass="41011">MMLVPQLPQGKILLVTSDYPPATGGVAWYYYNLVRRLNAVETPSVSPLARGRLRGGNERVVVLLLGRGTLTPWWPLLIFPLLLKTIKFKSDIWWVGQVLPVGIAVWLLSHLWRKKYIVSTHGMDLLLPLRSRRKRWFVKHILNRAALITANSEWTKAQLLKYYVSGITYQALSKRIAVIYPDPKPKRDVAWEEVSALRTKLEIPQDAKVLLTVSRLVARKGIDCALRALPEVWQRQPHVHYVIVGEGDQLPVYQSMVYQLASSVGANGRSPVHFVGKASDEELAVYYSLADEFILLPRESRGDVEGFGIVYLEADQYQVPIIATISGGTGEALQKCRQATIVHDPFNAHEVANAIISNFKTVDR</sequence>
<reference evidence="4 5" key="1">
    <citation type="journal article" date="2016" name="Nat. Commun.">
        <title>Thousands of microbial genomes shed light on interconnected biogeochemical processes in an aquifer system.</title>
        <authorList>
            <person name="Anantharaman K."/>
            <person name="Brown C.T."/>
            <person name="Hug L.A."/>
            <person name="Sharon I."/>
            <person name="Castelle C.J."/>
            <person name="Probst A.J."/>
            <person name="Thomas B.C."/>
            <person name="Singh A."/>
            <person name="Wilkins M.J."/>
            <person name="Karaoz U."/>
            <person name="Brodie E.L."/>
            <person name="Williams K.H."/>
            <person name="Hubbard S.S."/>
            <person name="Banfield J.F."/>
        </authorList>
    </citation>
    <scope>NUCLEOTIDE SEQUENCE [LARGE SCALE GENOMIC DNA]</scope>
</reference>
<evidence type="ECO:0008006" key="6">
    <source>
        <dbReference type="Google" id="ProtNLM"/>
    </source>
</evidence>